<dbReference type="Gene3D" id="2.60.120.860">
    <property type="match status" value="1"/>
</dbReference>
<evidence type="ECO:0000313" key="3">
    <source>
        <dbReference type="Proteomes" id="UP000240532"/>
    </source>
</evidence>
<name>A0A2H4P926_9CAUD</name>
<dbReference type="Gene3D" id="2.60.120.260">
    <property type="entry name" value="Galactose-binding domain-like"/>
    <property type="match status" value="1"/>
</dbReference>
<feature type="domain" description="Siphovirus-type tail component C-terminal" evidence="1">
    <location>
        <begin position="610"/>
        <end position="691"/>
    </location>
</feature>
<protein>
    <submittedName>
        <fullName evidence="2">Minor tail protein</fullName>
    </submittedName>
</protein>
<dbReference type="Proteomes" id="UP000240532">
    <property type="component" value="Segment"/>
</dbReference>
<evidence type="ECO:0000259" key="1">
    <source>
        <dbReference type="Pfam" id="PF22768"/>
    </source>
</evidence>
<organism evidence="2 3">
    <name type="scientific">Arthrobacter phage Urla</name>
    <dbReference type="NCBI Taxonomy" id="2047867"/>
    <lineage>
        <taxon>Viruses</taxon>
        <taxon>Duplodnaviria</taxon>
        <taxon>Heunggongvirae</taxon>
        <taxon>Uroviricota</taxon>
        <taxon>Caudoviricetes</taxon>
        <taxon>Korravirus</taxon>
        <taxon>Korravirus urla</taxon>
    </lineage>
</organism>
<reference evidence="2 3" key="1">
    <citation type="submission" date="2017-10" db="EMBL/GenBank/DDBJ databases">
        <authorList>
            <person name="Wallace C.M."/>
            <person name="Araujo I.V."/>
            <person name="Knowles D.M."/>
            <person name="Gentleman M.R."/>
            <person name="Carpenter B.S."/>
            <person name="Collins S.F."/>
            <person name="O'Neill W.B."/>
            <person name="Benjamin L.P."/>
            <person name="Glaser A.E."/>
            <person name="Habdas M.E."/>
            <person name="Crisci M.K."/>
            <person name="Schulingkamp K.E."/>
            <person name="Hartwell M.C."/>
            <person name="Williams K.C."/>
            <person name="Lee-Soety J.Y."/>
            <person name="Stoner T.H."/>
            <person name="Garlena R.A."/>
            <person name="Russell D.A."/>
            <person name="Pope W.H."/>
            <person name="Jacobs-Sera D."/>
            <person name="Hatfull G.F."/>
        </authorList>
    </citation>
    <scope>NUCLEOTIDE SEQUENCE [LARGE SCALE GENOMIC DNA]</scope>
</reference>
<evidence type="ECO:0000313" key="2">
    <source>
        <dbReference type="EMBL" id="ATW58733.1"/>
    </source>
</evidence>
<dbReference type="InterPro" id="IPR054738">
    <property type="entry name" value="Siphovirus-type_tail_C"/>
</dbReference>
<gene>
    <name evidence="2" type="ORF">PHIRE_URLA_15</name>
</gene>
<dbReference type="EMBL" id="MG198779">
    <property type="protein sequence ID" value="ATW58733.1"/>
    <property type="molecule type" value="Genomic_DNA"/>
</dbReference>
<sequence length="708" mass="75693">MTDNMLVAATSASLELTTGQNVQWGAPGDGSQLFMNKIKGWHGSSPIRRDKSDRLGAHGSHSERGWKDERLIELHGSYTGTSPLDAEMKIEELAGLFGDGTKGRFTTNSALGMRWADVYLAGDGFDPVWTGRAQFSFVIFMIAPDPRKYGSSIWSPEVGIPTEGGGLRFDLFSGQWDLSRTNYATNPLPYNPVTTDLYATNHVVNPDFELGISSWTQNNATATVISSFPQMTKSGSNIAQVVADGTGATPGISMVSASYRPAVTAGQWVGFGAFLATENGGYETRVQLNWRDAAGATISNSASTFTATPFYTGGQAVIVAQAPVGAATVGYFLQFRDGANPGVAVPAGKRMWADSVRLFISDYEYEVTRRVNEPFFCGATTNDDFTYAWTGTAHLSTSTKSAPITPAGWSYFNGTGEVGDSLWRSVPGSDGRAGIARREVIVPKASGSTGWQYQENVSGTTDDTWSGSMVLNPPNTLTSKLRISFYNGSTLVNFVDSASQTITGNVDTTVTVTGTATGPFTNIRLWYYLTTGNTPANGDFDASRALLEPTEFLGPWFDGNSQDGASHDYGWNGVAEASTSYDLIPRVPSTVGILDFGVNGNPGTATLVNNGTADTGPKFTIKGTSVPGFTITHLGTGRRLKYDGTIRTGQTLVIDADNGSVLLDGYAPRELAVAEWTRLGRGESATYLFESVGSIGATMKVEVRPAWW</sequence>
<accession>A0A2H4P926</accession>
<dbReference type="Pfam" id="PF22768">
    <property type="entry name" value="SPP1_Dit"/>
    <property type="match status" value="1"/>
</dbReference>
<proteinExistence type="predicted"/>
<keyword evidence="3" id="KW-1185">Reference proteome</keyword>